<dbReference type="InterPro" id="IPR005119">
    <property type="entry name" value="LysR_subst-bd"/>
</dbReference>
<dbReference type="SUPFAM" id="SSF46785">
    <property type="entry name" value="Winged helix' DNA-binding domain"/>
    <property type="match status" value="1"/>
</dbReference>
<evidence type="ECO:0000256" key="4">
    <source>
        <dbReference type="ARBA" id="ARBA00023125"/>
    </source>
</evidence>
<dbReference type="AlphaFoldDB" id="A0A5S4VW44"/>
<dbReference type="Proteomes" id="UP000324853">
    <property type="component" value="Unassembled WGS sequence"/>
</dbReference>
<dbReference type="CDD" id="cd08414">
    <property type="entry name" value="PBP2_LTTR_aromatics_like"/>
    <property type="match status" value="1"/>
</dbReference>
<name>A0A5S4VW44_9BRAD</name>
<dbReference type="PROSITE" id="PS50931">
    <property type="entry name" value="HTH_LYSR"/>
    <property type="match status" value="1"/>
</dbReference>
<dbReference type="RefSeq" id="WP_148756197.1">
    <property type="nucleotide sequence ID" value="NZ_VSSR01000087.1"/>
</dbReference>
<keyword evidence="3" id="KW-0805">Transcription regulation</keyword>
<feature type="domain" description="HTH lysR-type" evidence="6">
    <location>
        <begin position="17"/>
        <end position="74"/>
    </location>
</feature>
<dbReference type="Gene3D" id="1.10.10.10">
    <property type="entry name" value="Winged helix-like DNA-binding domain superfamily/Winged helix DNA-binding domain"/>
    <property type="match status" value="1"/>
</dbReference>
<dbReference type="InterPro" id="IPR036390">
    <property type="entry name" value="WH_DNA-bd_sf"/>
</dbReference>
<dbReference type="Pfam" id="PF03466">
    <property type="entry name" value="LysR_substrate"/>
    <property type="match status" value="1"/>
</dbReference>
<keyword evidence="4" id="KW-0238">DNA-binding</keyword>
<dbReference type="OrthoDB" id="7216893at2"/>
<dbReference type="EMBL" id="VSSR01000087">
    <property type="protein sequence ID" value="TYL72264.1"/>
    <property type="molecule type" value="Genomic_DNA"/>
</dbReference>
<dbReference type="Gene3D" id="3.40.190.10">
    <property type="entry name" value="Periplasmic binding protein-like II"/>
    <property type="match status" value="2"/>
</dbReference>
<gene>
    <name evidence="7" type="ORF">FXB38_38885</name>
</gene>
<evidence type="ECO:0000313" key="8">
    <source>
        <dbReference type="Proteomes" id="UP000324853"/>
    </source>
</evidence>
<sequence length="321" mass="35642">MHKPRRSTPSIQASKAIELKHLQSVVAAADCGSLRQAAELLRTQQSSLSRRISEIEYHLGIVVFERFSGGVRPTQAGRSVLRLARTILEEFDALIATARAVRNSEAGRLSVGLCTSLSIGNLQTSLLDFKQRFPQIELVTIEKSRTRLATALRNGVLDILIVTGNLALLDNRVMSLWSERVLVALPHDHRLTARDTVYWTDLRGETLLLSHFDPGKEFEDLLISKLMSPEDRPKVERHDVSRGNINSLISMKSGITLVLESDIGANIGANFAGLVYRELRDGTGPSRFDFSAYWRVDNENPALAAFLNLLSERYPSPPLGC</sequence>
<dbReference type="InterPro" id="IPR036388">
    <property type="entry name" value="WH-like_DNA-bd_sf"/>
</dbReference>
<keyword evidence="5" id="KW-0804">Transcription</keyword>
<proteinExistence type="inferred from homology"/>
<evidence type="ECO:0000256" key="2">
    <source>
        <dbReference type="ARBA" id="ARBA00009437"/>
    </source>
</evidence>
<protein>
    <submittedName>
        <fullName evidence="7">LysR family transcriptional regulator</fullName>
    </submittedName>
</protein>
<accession>A0A5S4VW44</accession>
<dbReference type="PANTHER" id="PTHR30346:SF0">
    <property type="entry name" value="HCA OPERON TRANSCRIPTIONAL ACTIVATOR HCAR"/>
    <property type="match status" value="1"/>
</dbReference>
<dbReference type="PANTHER" id="PTHR30346">
    <property type="entry name" value="TRANSCRIPTIONAL DUAL REGULATOR HCAR-RELATED"/>
    <property type="match status" value="1"/>
</dbReference>
<reference evidence="7 8" key="1">
    <citation type="submission" date="2019-08" db="EMBL/GenBank/DDBJ databases">
        <title>Bradyrhizobium hipponensis sp. nov., a rhizobium isolated from a Lupinus angustifolius root nodule in Tunisia.</title>
        <authorList>
            <person name="Off K."/>
            <person name="Rejili M."/>
            <person name="Mars M."/>
            <person name="Brachmann A."/>
            <person name="Marin M."/>
        </authorList>
    </citation>
    <scope>NUCLEOTIDE SEQUENCE [LARGE SCALE GENOMIC DNA]</scope>
    <source>
        <strain evidence="7 8">CTAW11</strain>
    </source>
</reference>
<dbReference type="InterPro" id="IPR000847">
    <property type="entry name" value="LysR_HTH_N"/>
</dbReference>
<evidence type="ECO:0000256" key="5">
    <source>
        <dbReference type="ARBA" id="ARBA00023163"/>
    </source>
</evidence>
<keyword evidence="8" id="KW-1185">Reference proteome</keyword>
<evidence type="ECO:0000259" key="6">
    <source>
        <dbReference type="PROSITE" id="PS50931"/>
    </source>
</evidence>
<evidence type="ECO:0000256" key="1">
    <source>
        <dbReference type="ARBA" id="ARBA00003502"/>
    </source>
</evidence>
<comment type="similarity">
    <text evidence="2">Belongs to the LysR transcriptional regulatory family.</text>
</comment>
<dbReference type="GO" id="GO:0003700">
    <property type="term" value="F:DNA-binding transcription factor activity"/>
    <property type="evidence" value="ECO:0007669"/>
    <property type="project" value="InterPro"/>
</dbReference>
<organism evidence="7 8">
    <name type="scientific">Bradyrhizobium cytisi</name>
    <dbReference type="NCBI Taxonomy" id="515489"/>
    <lineage>
        <taxon>Bacteria</taxon>
        <taxon>Pseudomonadati</taxon>
        <taxon>Pseudomonadota</taxon>
        <taxon>Alphaproteobacteria</taxon>
        <taxon>Hyphomicrobiales</taxon>
        <taxon>Nitrobacteraceae</taxon>
        <taxon>Bradyrhizobium</taxon>
    </lineage>
</organism>
<dbReference type="GO" id="GO:0032993">
    <property type="term" value="C:protein-DNA complex"/>
    <property type="evidence" value="ECO:0007669"/>
    <property type="project" value="TreeGrafter"/>
</dbReference>
<evidence type="ECO:0000256" key="3">
    <source>
        <dbReference type="ARBA" id="ARBA00023015"/>
    </source>
</evidence>
<comment type="function">
    <text evidence="1">NodD regulates the expression of the nodABCFE genes which encode other nodulation proteins. NodD is also a negative regulator of its own expression. Binds flavonoids as inducers.</text>
</comment>
<evidence type="ECO:0000313" key="7">
    <source>
        <dbReference type="EMBL" id="TYL72264.1"/>
    </source>
</evidence>
<dbReference type="SUPFAM" id="SSF53850">
    <property type="entry name" value="Periplasmic binding protein-like II"/>
    <property type="match status" value="1"/>
</dbReference>
<comment type="caution">
    <text evidence="7">The sequence shown here is derived from an EMBL/GenBank/DDBJ whole genome shotgun (WGS) entry which is preliminary data.</text>
</comment>
<dbReference type="Pfam" id="PF00126">
    <property type="entry name" value="HTH_1"/>
    <property type="match status" value="1"/>
</dbReference>
<dbReference type="GO" id="GO:0003677">
    <property type="term" value="F:DNA binding"/>
    <property type="evidence" value="ECO:0007669"/>
    <property type="project" value="UniProtKB-KW"/>
</dbReference>